<evidence type="ECO:0000256" key="3">
    <source>
        <dbReference type="ARBA" id="ARBA00022840"/>
    </source>
</evidence>
<proteinExistence type="predicted"/>
<evidence type="ECO:0000259" key="5">
    <source>
        <dbReference type="PROSITE" id="PS51192"/>
    </source>
</evidence>
<dbReference type="PANTHER" id="PTHR45626:SF22">
    <property type="entry name" value="DNA REPAIR PROTEIN RAD5"/>
    <property type="match status" value="1"/>
</dbReference>
<keyword evidence="1" id="KW-0547">Nucleotide-binding</keyword>
<dbReference type="PROSITE" id="PS51192">
    <property type="entry name" value="HELICASE_ATP_BIND_1"/>
    <property type="match status" value="1"/>
</dbReference>
<dbReference type="Proteomes" id="UP000005240">
    <property type="component" value="Unassembled WGS sequence"/>
</dbReference>
<dbReference type="InterPro" id="IPR050628">
    <property type="entry name" value="SNF2_RAD54_helicase_TF"/>
</dbReference>
<dbReference type="Pfam" id="PF00176">
    <property type="entry name" value="SNF2-rel_dom"/>
    <property type="match status" value="1"/>
</dbReference>
<dbReference type="CDD" id="cd18008">
    <property type="entry name" value="DEXDc_SHPRH-like"/>
    <property type="match status" value="1"/>
</dbReference>
<dbReference type="InterPro" id="IPR000330">
    <property type="entry name" value="SNF2_N"/>
</dbReference>
<feature type="chain" id="PRO_5008109433" evidence="4">
    <location>
        <begin position="22"/>
        <end position="229"/>
    </location>
</feature>
<sequence length="229" mass="25850">MGLGKTLTTLAYVLLTSDLAAEFHWADWENHSAATLIVCPLATLSNWENEIKIHFSDSTISFCVFHGPNRRKLSRTDLQTSMVVLTTYEMIGGRGNQDQSTIQSQNLSWFRIVLDEAHLIRNPSSHRTHHIQQLQAQFILLLTGTPLQNRLADLQSLIAMLKCAPWDQEPIWKRCLIPKIAAGEPEAINSLTKLMQAICLRRTKAVVLTLPEKVENGILVQNSAQWEEV</sequence>
<dbReference type="GO" id="GO:0005634">
    <property type="term" value="C:nucleus"/>
    <property type="evidence" value="ECO:0007669"/>
    <property type="project" value="TreeGrafter"/>
</dbReference>
<reference evidence="6" key="1">
    <citation type="submission" date="2009-11" db="EMBL/GenBank/DDBJ databases">
        <authorList>
            <consortium name="The Broad Institute Genome Sequencing Platform"/>
            <person name="Ward D."/>
            <person name="Feldgarden M."/>
            <person name="Earl A."/>
            <person name="Young S.K."/>
            <person name="Zeng Q."/>
            <person name="Koehrsen M."/>
            <person name="Alvarado L."/>
            <person name="Berlin A."/>
            <person name="Bochicchio J."/>
            <person name="Borenstein D."/>
            <person name="Chapman S.B."/>
            <person name="Chen Z."/>
            <person name="Engels R."/>
            <person name="Freedman E."/>
            <person name="Gellesch M."/>
            <person name="Goldberg J."/>
            <person name="Griggs A."/>
            <person name="Gujja S."/>
            <person name="Heilman E."/>
            <person name="Heiman D."/>
            <person name="Hepburn T."/>
            <person name="Howarth C."/>
            <person name="Jen D."/>
            <person name="Larson L."/>
            <person name="Lewis B."/>
            <person name="Mehta T."/>
            <person name="Park D."/>
            <person name="Pearson M."/>
            <person name="Roberts A."/>
            <person name="Saif S."/>
            <person name="Shea T."/>
            <person name="Shenoy N."/>
            <person name="Sisk P."/>
            <person name="Stolte C."/>
            <person name="Sykes S."/>
            <person name="Thomson T."/>
            <person name="Walk T."/>
            <person name="White J."/>
            <person name="Yandava C."/>
            <person name="Izard J."/>
            <person name="Baranova O.V."/>
            <person name="Blanton J.M."/>
            <person name="Tanner A.C."/>
            <person name="Dewhirst F.E."/>
            <person name="Haas B."/>
            <person name="Nusbaum C."/>
            <person name="Birren B."/>
        </authorList>
    </citation>
    <scope>NUCLEOTIDE SEQUENCE [LARGE SCALE GENOMIC DNA]</scope>
    <source>
        <strain evidence="6">1-1 BBBD Race 1</strain>
    </source>
</reference>
<dbReference type="Gene3D" id="3.40.50.10810">
    <property type="entry name" value="Tandem AAA-ATPase domain"/>
    <property type="match status" value="1"/>
</dbReference>
<dbReference type="AlphaFoldDB" id="A0A180FX09"/>
<dbReference type="GO" id="GO:0008094">
    <property type="term" value="F:ATP-dependent activity, acting on DNA"/>
    <property type="evidence" value="ECO:0007669"/>
    <property type="project" value="TreeGrafter"/>
</dbReference>
<evidence type="ECO:0000313" key="6">
    <source>
        <dbReference type="EMBL" id="OAV84995.1"/>
    </source>
</evidence>
<evidence type="ECO:0000313" key="8">
    <source>
        <dbReference type="Proteomes" id="UP000005240"/>
    </source>
</evidence>
<name>A0A180FX09_PUCT1</name>
<reference evidence="6" key="2">
    <citation type="submission" date="2016-05" db="EMBL/GenBank/DDBJ databases">
        <title>Comparative analysis highlights variable genome content of wheat rusts and divergence of the mating loci.</title>
        <authorList>
            <person name="Cuomo C.A."/>
            <person name="Bakkeren G."/>
            <person name="Szabo L."/>
            <person name="Khalil H."/>
            <person name="Joly D."/>
            <person name="Goldberg J."/>
            <person name="Young S."/>
            <person name="Zeng Q."/>
            <person name="Fellers J."/>
        </authorList>
    </citation>
    <scope>NUCLEOTIDE SEQUENCE [LARGE SCALE GENOMIC DNA]</scope>
    <source>
        <strain evidence="6">1-1 BBBD Race 1</strain>
    </source>
</reference>
<evidence type="ECO:0000256" key="2">
    <source>
        <dbReference type="ARBA" id="ARBA00022801"/>
    </source>
</evidence>
<gene>
    <name evidence="6" type="ORF">PTTG_30885</name>
</gene>
<keyword evidence="3" id="KW-0067">ATP-binding</keyword>
<dbReference type="InterPro" id="IPR027417">
    <property type="entry name" value="P-loop_NTPase"/>
</dbReference>
<reference evidence="7" key="4">
    <citation type="submission" date="2025-05" db="UniProtKB">
        <authorList>
            <consortium name="EnsemblFungi"/>
        </authorList>
    </citation>
    <scope>IDENTIFICATION</scope>
    <source>
        <strain evidence="7">isolate 1-1 / race 1 (BBBD)</strain>
    </source>
</reference>
<dbReference type="GO" id="GO:0006281">
    <property type="term" value="P:DNA repair"/>
    <property type="evidence" value="ECO:0007669"/>
    <property type="project" value="TreeGrafter"/>
</dbReference>
<dbReference type="InterPro" id="IPR038718">
    <property type="entry name" value="SNF2-like_sf"/>
</dbReference>
<keyword evidence="4" id="KW-0732">Signal</keyword>
<dbReference type="GO" id="GO:0005524">
    <property type="term" value="F:ATP binding"/>
    <property type="evidence" value="ECO:0007669"/>
    <property type="project" value="UniProtKB-KW"/>
</dbReference>
<dbReference type="SUPFAM" id="SSF52540">
    <property type="entry name" value="P-loop containing nucleoside triphosphate hydrolases"/>
    <property type="match status" value="1"/>
</dbReference>
<reference evidence="7 8" key="3">
    <citation type="journal article" date="2017" name="G3 (Bethesda)">
        <title>Comparative analysis highlights variable genome content of wheat rusts and divergence of the mating loci.</title>
        <authorList>
            <person name="Cuomo C.A."/>
            <person name="Bakkeren G."/>
            <person name="Khalil H.B."/>
            <person name="Panwar V."/>
            <person name="Joly D."/>
            <person name="Linning R."/>
            <person name="Sakthikumar S."/>
            <person name="Song X."/>
            <person name="Adiconis X."/>
            <person name="Fan L."/>
            <person name="Goldberg J.M."/>
            <person name="Levin J.Z."/>
            <person name="Young S."/>
            <person name="Zeng Q."/>
            <person name="Anikster Y."/>
            <person name="Bruce M."/>
            <person name="Wang M."/>
            <person name="Yin C."/>
            <person name="McCallum B."/>
            <person name="Szabo L.J."/>
            <person name="Hulbert S."/>
            <person name="Chen X."/>
            <person name="Fellers J.P."/>
        </authorList>
    </citation>
    <scope>NUCLEOTIDE SEQUENCE</scope>
    <source>
        <strain evidence="7">isolate 1-1 / race 1 (BBBD)</strain>
        <strain evidence="8">Isolate 1-1 / race 1 (BBBD)</strain>
    </source>
</reference>
<keyword evidence="2" id="KW-0378">Hydrolase</keyword>
<dbReference type="EMBL" id="ADAS02008557">
    <property type="protein sequence ID" value="OAV84995.1"/>
    <property type="molecule type" value="Genomic_DNA"/>
</dbReference>
<protein>
    <submittedName>
        <fullName evidence="7">Helicase ATP-binding domain-containing protein</fullName>
    </submittedName>
</protein>
<organism evidence="6">
    <name type="scientific">Puccinia triticina (isolate 1-1 / race 1 (BBBD))</name>
    <name type="common">Brown leaf rust fungus</name>
    <dbReference type="NCBI Taxonomy" id="630390"/>
    <lineage>
        <taxon>Eukaryota</taxon>
        <taxon>Fungi</taxon>
        <taxon>Dikarya</taxon>
        <taxon>Basidiomycota</taxon>
        <taxon>Pucciniomycotina</taxon>
        <taxon>Pucciniomycetes</taxon>
        <taxon>Pucciniales</taxon>
        <taxon>Pucciniaceae</taxon>
        <taxon>Puccinia</taxon>
    </lineage>
</organism>
<dbReference type="PANTHER" id="PTHR45626">
    <property type="entry name" value="TRANSCRIPTION TERMINATION FACTOR 2-RELATED"/>
    <property type="match status" value="1"/>
</dbReference>
<dbReference type="GO" id="GO:0016787">
    <property type="term" value="F:hydrolase activity"/>
    <property type="evidence" value="ECO:0007669"/>
    <property type="project" value="UniProtKB-KW"/>
</dbReference>
<keyword evidence="8" id="KW-1185">Reference proteome</keyword>
<dbReference type="STRING" id="630390.A0A180FX09"/>
<feature type="signal peptide" evidence="4">
    <location>
        <begin position="1"/>
        <end position="21"/>
    </location>
</feature>
<evidence type="ECO:0000313" key="7">
    <source>
        <dbReference type="EnsemblFungi" id="PTTG_30885-t43_1-p1"/>
    </source>
</evidence>
<dbReference type="OrthoDB" id="397011at2759"/>
<evidence type="ECO:0000256" key="1">
    <source>
        <dbReference type="ARBA" id="ARBA00022741"/>
    </source>
</evidence>
<evidence type="ECO:0000256" key="4">
    <source>
        <dbReference type="SAM" id="SignalP"/>
    </source>
</evidence>
<feature type="domain" description="Helicase ATP-binding" evidence="5">
    <location>
        <begin position="1"/>
        <end position="164"/>
    </location>
</feature>
<dbReference type="VEuPathDB" id="FungiDB:PTTG_30885"/>
<dbReference type="InterPro" id="IPR014001">
    <property type="entry name" value="Helicase_ATP-bd"/>
</dbReference>
<accession>A0A180FX09</accession>
<dbReference type="EnsemblFungi" id="PTTG_30885-t43_1">
    <property type="protein sequence ID" value="PTTG_30885-t43_1-p1"/>
    <property type="gene ID" value="PTTG_30885"/>
</dbReference>